<dbReference type="PATRIC" id="fig|28037.233.peg.1571"/>
<reference evidence="1 2" key="1">
    <citation type="submission" date="2016-01" db="EMBL/GenBank/DDBJ databases">
        <title>Highly variable Streptococcus oralis are common among viridans streptococci isolated from primates.</title>
        <authorList>
            <person name="Denapaite D."/>
            <person name="Rieger M."/>
            <person name="Koendgen S."/>
            <person name="Brueckner R."/>
            <person name="Ochigava I."/>
            <person name="Kappeler P."/>
            <person name="Maetz-Rensing K."/>
            <person name="Leendertz F."/>
            <person name="Hakenbeck R."/>
        </authorList>
    </citation>
    <scope>NUCLEOTIDE SEQUENCE [LARGE SCALE GENOMIC DNA]</scope>
    <source>
        <strain evidence="1 2">DD26</strain>
    </source>
</reference>
<evidence type="ECO:0000313" key="2">
    <source>
        <dbReference type="Proteomes" id="UP000070458"/>
    </source>
</evidence>
<accession>A0A139PPG1</accession>
<protein>
    <submittedName>
        <fullName evidence="1">Uncharacterized protein</fullName>
    </submittedName>
</protein>
<comment type="caution">
    <text evidence="1">The sequence shown here is derived from an EMBL/GenBank/DDBJ whole genome shotgun (WGS) entry which is preliminary data.</text>
</comment>
<dbReference type="AlphaFoldDB" id="A0A139PPG1"/>
<proteinExistence type="predicted"/>
<evidence type="ECO:0000313" key="1">
    <source>
        <dbReference type="EMBL" id="KXT92197.1"/>
    </source>
</evidence>
<gene>
    <name evidence="1" type="ORF">SMIDD26_01337</name>
</gene>
<organism evidence="1 2">
    <name type="scientific">Streptococcus mitis</name>
    <dbReference type="NCBI Taxonomy" id="28037"/>
    <lineage>
        <taxon>Bacteria</taxon>
        <taxon>Bacillati</taxon>
        <taxon>Bacillota</taxon>
        <taxon>Bacilli</taxon>
        <taxon>Lactobacillales</taxon>
        <taxon>Streptococcaceae</taxon>
        <taxon>Streptococcus</taxon>
        <taxon>Streptococcus mitis group</taxon>
    </lineage>
</organism>
<dbReference type="EMBL" id="LQOD01000310">
    <property type="protein sequence ID" value="KXT92197.1"/>
    <property type="molecule type" value="Genomic_DNA"/>
</dbReference>
<sequence length="45" mass="5196">MIYLTNRFNNDEQDFIDDVISSGVDVRVVIKEEQGVCSDCSCFYQ</sequence>
<name>A0A139PPG1_STRMT</name>
<dbReference type="Proteomes" id="UP000070458">
    <property type="component" value="Unassembled WGS sequence"/>
</dbReference>